<accession>A0ABD2XCF7</accession>
<reference evidence="1 2" key="1">
    <citation type="journal article" date="2024" name="bioRxiv">
        <title>A reference genome for Trichogramma kaykai: A tiny desert-dwelling parasitoid wasp with competing sex-ratio distorters.</title>
        <authorList>
            <person name="Culotta J."/>
            <person name="Lindsey A.R."/>
        </authorList>
    </citation>
    <scope>NUCLEOTIDE SEQUENCE [LARGE SCALE GENOMIC DNA]</scope>
    <source>
        <strain evidence="1 2">KSX58</strain>
    </source>
</reference>
<organism evidence="1 2">
    <name type="scientific">Trichogramma kaykai</name>
    <dbReference type="NCBI Taxonomy" id="54128"/>
    <lineage>
        <taxon>Eukaryota</taxon>
        <taxon>Metazoa</taxon>
        <taxon>Ecdysozoa</taxon>
        <taxon>Arthropoda</taxon>
        <taxon>Hexapoda</taxon>
        <taxon>Insecta</taxon>
        <taxon>Pterygota</taxon>
        <taxon>Neoptera</taxon>
        <taxon>Endopterygota</taxon>
        <taxon>Hymenoptera</taxon>
        <taxon>Apocrita</taxon>
        <taxon>Proctotrupomorpha</taxon>
        <taxon>Chalcidoidea</taxon>
        <taxon>Trichogrammatidae</taxon>
        <taxon>Trichogramma</taxon>
    </lineage>
</organism>
<sequence>MIIILQKIYKSIQIKYTINVTRKIHWRNVFSVSKEARSQTVKKYARLRISFSVRFSYRFLATICGLTRGIIGTTSVGRMCSTRSILPSPCEVEEILGPMTGGHICAPPPVIARIRVYAQVSNDISGAVRGEPLQNYLARLKGVSSLNNGIIIFYAKKKTSQTFTLISM</sequence>
<dbReference type="AlphaFoldDB" id="A0ABD2XCF7"/>
<name>A0ABD2XCF7_9HYME</name>
<protein>
    <submittedName>
        <fullName evidence="1">Uncharacterized protein</fullName>
    </submittedName>
</protein>
<evidence type="ECO:0000313" key="2">
    <source>
        <dbReference type="Proteomes" id="UP001627154"/>
    </source>
</evidence>
<dbReference type="EMBL" id="JBJJXI010000032">
    <property type="protein sequence ID" value="KAL3403117.1"/>
    <property type="molecule type" value="Genomic_DNA"/>
</dbReference>
<keyword evidence="2" id="KW-1185">Reference proteome</keyword>
<gene>
    <name evidence="1" type="ORF">TKK_004247</name>
</gene>
<comment type="caution">
    <text evidence="1">The sequence shown here is derived from an EMBL/GenBank/DDBJ whole genome shotgun (WGS) entry which is preliminary data.</text>
</comment>
<dbReference type="Proteomes" id="UP001627154">
    <property type="component" value="Unassembled WGS sequence"/>
</dbReference>
<evidence type="ECO:0000313" key="1">
    <source>
        <dbReference type="EMBL" id="KAL3403117.1"/>
    </source>
</evidence>
<proteinExistence type="predicted"/>